<dbReference type="EMBL" id="LKAM01000002">
    <property type="protein sequence ID" value="KUM49809.1"/>
    <property type="molecule type" value="Genomic_DNA"/>
</dbReference>
<geneLocation type="mitochondrion" evidence="1"/>
<gene>
    <name evidence="1" type="ORF">ABT39_MTgene3036</name>
</gene>
<name>A0A101M2P2_PICGL</name>
<organism evidence="1">
    <name type="scientific">Picea glauca</name>
    <name type="common">White spruce</name>
    <name type="synonym">Pinus glauca</name>
    <dbReference type="NCBI Taxonomy" id="3330"/>
    <lineage>
        <taxon>Eukaryota</taxon>
        <taxon>Viridiplantae</taxon>
        <taxon>Streptophyta</taxon>
        <taxon>Embryophyta</taxon>
        <taxon>Tracheophyta</taxon>
        <taxon>Spermatophyta</taxon>
        <taxon>Pinopsida</taxon>
        <taxon>Pinidae</taxon>
        <taxon>Conifers I</taxon>
        <taxon>Pinales</taxon>
        <taxon>Pinaceae</taxon>
        <taxon>Picea</taxon>
    </lineage>
</organism>
<comment type="caution">
    <text evidence="1">The sequence shown here is derived from an EMBL/GenBank/DDBJ whole genome shotgun (WGS) entry which is preliminary data.</text>
</comment>
<proteinExistence type="predicted"/>
<keyword evidence="1" id="KW-0496">Mitochondrion</keyword>
<reference evidence="1" key="1">
    <citation type="journal article" date="2015" name="Genome Biol. Evol.">
        <title>Organellar Genomes of White Spruce (Picea glauca): Assembly and Annotation.</title>
        <authorList>
            <person name="Jackman S.D."/>
            <person name="Warren R.L."/>
            <person name="Gibb E.A."/>
            <person name="Vandervalk B.P."/>
            <person name="Mohamadi H."/>
            <person name="Chu J."/>
            <person name="Raymond A."/>
            <person name="Pleasance S."/>
            <person name="Coope R."/>
            <person name="Wildung M.R."/>
            <person name="Ritland C.E."/>
            <person name="Bousquet J."/>
            <person name="Jones S.J."/>
            <person name="Bohlmann J."/>
            <person name="Birol I."/>
        </authorList>
    </citation>
    <scope>NUCLEOTIDE SEQUENCE [LARGE SCALE GENOMIC DNA]</scope>
    <source>
        <tissue evidence="1">Flushing bud</tissue>
    </source>
</reference>
<evidence type="ECO:0000313" key="1">
    <source>
        <dbReference type="EMBL" id="KUM49809.1"/>
    </source>
</evidence>
<dbReference type="AlphaFoldDB" id="A0A101M2P2"/>
<protein>
    <submittedName>
        <fullName evidence="1">Uncharacterized protein</fullName>
    </submittedName>
</protein>
<accession>A0A101M2P2</accession>
<sequence>MRCIILPPKNHCEPRICPTLLQYVRAQSRICCVLALLGFYVNQIPIQNEILYFLSELISNLTSTLFPPEPGLD</sequence>